<reference evidence="6" key="1">
    <citation type="submission" date="2021-12" db="EMBL/GenBank/DDBJ databases">
        <title>Convergent genome expansion in fungi linked to evolution of root-endophyte symbiosis.</title>
        <authorList>
            <consortium name="DOE Joint Genome Institute"/>
            <person name="Ke Y.-H."/>
            <person name="Bonito G."/>
            <person name="Liao H.-L."/>
            <person name="Looney B."/>
            <person name="Rojas-Flechas A."/>
            <person name="Nash J."/>
            <person name="Hameed K."/>
            <person name="Schadt C."/>
            <person name="Martin F."/>
            <person name="Crous P.W."/>
            <person name="Miettinen O."/>
            <person name="Magnuson J.K."/>
            <person name="Labbe J."/>
            <person name="Jacobson D."/>
            <person name="Doktycz M.J."/>
            <person name="Veneault-Fourrey C."/>
            <person name="Kuo A."/>
            <person name="Mondo S."/>
            <person name="Calhoun S."/>
            <person name="Riley R."/>
            <person name="Ohm R."/>
            <person name="LaButti K."/>
            <person name="Andreopoulos B."/>
            <person name="Pangilinan J."/>
            <person name="Nolan M."/>
            <person name="Tritt A."/>
            <person name="Clum A."/>
            <person name="Lipzen A."/>
            <person name="Daum C."/>
            <person name="Barry K."/>
            <person name="Grigoriev I.V."/>
            <person name="Vilgalys R."/>
        </authorList>
    </citation>
    <scope>NUCLEOTIDE SEQUENCE</scope>
    <source>
        <strain evidence="6">PMI_201</strain>
    </source>
</reference>
<evidence type="ECO:0000256" key="2">
    <source>
        <dbReference type="ARBA" id="ARBA00013850"/>
    </source>
</evidence>
<feature type="region of interest" description="Disordered" evidence="3">
    <location>
        <begin position="357"/>
        <end position="377"/>
    </location>
</feature>
<feature type="region of interest" description="Disordered" evidence="3">
    <location>
        <begin position="274"/>
        <end position="295"/>
    </location>
</feature>
<dbReference type="Pfam" id="PF13339">
    <property type="entry name" value="AATF-Che1"/>
    <property type="match status" value="1"/>
</dbReference>
<accession>A0AAD4L3W3</accession>
<evidence type="ECO:0000256" key="1">
    <source>
        <dbReference type="ARBA" id="ARBA00008966"/>
    </source>
</evidence>
<feature type="compositionally biased region" description="Acidic residues" evidence="3">
    <location>
        <begin position="136"/>
        <end position="153"/>
    </location>
</feature>
<evidence type="ECO:0000313" key="6">
    <source>
        <dbReference type="EMBL" id="KAH8703092.1"/>
    </source>
</evidence>
<comment type="similarity">
    <text evidence="1">Belongs to the AATF family.</text>
</comment>
<name>A0AAD4L3W3_9EURO</name>
<feature type="domain" description="AATF leucine zipper-containing" evidence="5">
    <location>
        <begin position="200"/>
        <end position="322"/>
    </location>
</feature>
<organism evidence="6 7">
    <name type="scientific">Talaromyces proteolyticus</name>
    <dbReference type="NCBI Taxonomy" id="1131652"/>
    <lineage>
        <taxon>Eukaryota</taxon>
        <taxon>Fungi</taxon>
        <taxon>Dikarya</taxon>
        <taxon>Ascomycota</taxon>
        <taxon>Pezizomycotina</taxon>
        <taxon>Eurotiomycetes</taxon>
        <taxon>Eurotiomycetidae</taxon>
        <taxon>Eurotiales</taxon>
        <taxon>Trichocomaceae</taxon>
        <taxon>Talaromyces</taxon>
        <taxon>Talaromyces sect. Bacilispori</taxon>
    </lineage>
</organism>
<evidence type="ECO:0000259" key="4">
    <source>
        <dbReference type="Pfam" id="PF08164"/>
    </source>
</evidence>
<feature type="compositionally biased region" description="Basic and acidic residues" evidence="3">
    <location>
        <begin position="47"/>
        <end position="65"/>
    </location>
</feature>
<dbReference type="AlphaFoldDB" id="A0AAD4L3W3"/>
<dbReference type="GO" id="GO:0005730">
    <property type="term" value="C:nucleolus"/>
    <property type="evidence" value="ECO:0007669"/>
    <property type="project" value="TreeGrafter"/>
</dbReference>
<dbReference type="EMBL" id="JAJTJA010000002">
    <property type="protein sequence ID" value="KAH8703092.1"/>
    <property type="molecule type" value="Genomic_DNA"/>
</dbReference>
<feature type="compositionally biased region" description="Acidic residues" evidence="3">
    <location>
        <begin position="37"/>
        <end position="46"/>
    </location>
</feature>
<dbReference type="PANTHER" id="PTHR15565">
    <property type="entry name" value="AATF PROTEIN APOPTOSIS ANTAGONIZING TRANSCRIPTION FACTOR"/>
    <property type="match status" value="1"/>
</dbReference>
<dbReference type="InterPro" id="IPR012617">
    <property type="entry name" value="AATF_C"/>
</dbReference>
<sequence>MGKSGFKSLAEQLADLDDPTPKDFDPEDLDTGHQGSDDESESEVDENAGREHYQDVGKSKLRKPETVSLGKEYSGSRVSRQALETVSDDDDPFGHPQFDDDEDISSDDSVDVDSQSDEDVQDFEEDNLEDGRAMEDDSDMQQGSEDEDSDNSSDDSSMSNEEPTIRTNGTGTDDREELRRLMAADQKSVAATISQAAKADATKGLAVKQQRLAFDALLNARIKLQKGLTAVNGISNHLVEEGGFDDNAIKSAESAALALWSTLEELRFALSYNQSKDESKKRKRPSPVSSTTSCESLWQRMQDLEADAQVHRRTVLEKWNHKVRGTNTSLPNARGKLLGNSDKQSITVVLDAHVTSETGDRISKKPRTNNVSDEPEQPIYDDTVFYQSLLRELVEQRMSSSEAVTNGLDSLHLQLPTHHASGMRKDKIRKDVDTKASKGRKMRYNIHEKLQNFMAPEDRGSWTDHARDEFFASLLGKSASGLLGESDGEDDANGVDRTISDDEGLEEGGLRLFRG</sequence>
<dbReference type="PANTHER" id="PTHR15565:SF0">
    <property type="entry name" value="PROTEIN AATF"/>
    <property type="match status" value="1"/>
</dbReference>
<dbReference type="Proteomes" id="UP001201262">
    <property type="component" value="Unassembled WGS sequence"/>
</dbReference>
<comment type="caution">
    <text evidence="6">The sequence shown here is derived from an EMBL/GenBank/DDBJ whole genome shotgun (WGS) entry which is preliminary data.</text>
</comment>
<dbReference type="RefSeq" id="XP_046076110.1">
    <property type="nucleotide sequence ID" value="XM_046221971.1"/>
</dbReference>
<evidence type="ECO:0000256" key="3">
    <source>
        <dbReference type="SAM" id="MobiDB-lite"/>
    </source>
</evidence>
<dbReference type="InterPro" id="IPR025160">
    <property type="entry name" value="AATF"/>
</dbReference>
<feature type="region of interest" description="Disordered" evidence="3">
    <location>
        <begin position="1"/>
        <end position="174"/>
    </location>
</feature>
<dbReference type="GO" id="GO:0000462">
    <property type="term" value="P:maturation of SSU-rRNA from tricistronic rRNA transcript (SSU-rRNA, 5.8S rRNA, LSU-rRNA)"/>
    <property type="evidence" value="ECO:0007669"/>
    <property type="project" value="TreeGrafter"/>
</dbReference>
<dbReference type="GeneID" id="70252258"/>
<feature type="compositionally biased region" description="Acidic residues" evidence="3">
    <location>
        <begin position="99"/>
        <end position="128"/>
    </location>
</feature>
<protein>
    <recommendedName>
        <fullName evidence="2">Protein BFR2</fullName>
    </recommendedName>
</protein>
<gene>
    <name evidence="6" type="ORF">BGW36DRAFT_457440</name>
</gene>
<proteinExistence type="inferred from homology"/>
<feature type="region of interest" description="Disordered" evidence="3">
    <location>
        <begin position="482"/>
        <end position="515"/>
    </location>
</feature>
<evidence type="ECO:0000259" key="5">
    <source>
        <dbReference type="Pfam" id="PF13339"/>
    </source>
</evidence>
<dbReference type="Pfam" id="PF08164">
    <property type="entry name" value="TRAUB"/>
    <property type="match status" value="1"/>
</dbReference>
<feature type="domain" description="Apoptosis-antagonizing transcription factor C-terminal" evidence="4">
    <location>
        <begin position="386"/>
        <end position="475"/>
    </location>
</feature>
<evidence type="ECO:0000313" key="7">
    <source>
        <dbReference type="Proteomes" id="UP001201262"/>
    </source>
</evidence>
<keyword evidence="7" id="KW-1185">Reference proteome</keyword>
<dbReference type="InterPro" id="IPR039223">
    <property type="entry name" value="AATF/Bfr2"/>
</dbReference>